<evidence type="ECO:0000313" key="1">
    <source>
        <dbReference type="EMBL" id="MED6218197.1"/>
    </source>
</evidence>
<comment type="caution">
    <text evidence="1">The sequence shown here is derived from an EMBL/GenBank/DDBJ whole genome shotgun (WGS) entry which is preliminary data.</text>
</comment>
<sequence length="238" mass="26739">MGHGDRTGFLSWEWFMVLDRFNPLKWIGMATDQVSVLSDLCRCQTASLSVEAIPHCNLTISGCRCLRLSLSRLLSPVHHRNPRRPSPQCCRLRLSSPVTARSTLTGFRRHPATLNGVIFSAHLQTAAVFKREMIGRQNAIIVNLFLGANPRNETTNLKNHVLHYCKRIKLANARQSTIAESLGKHARNTSDAFVFDPAYIRLLIAKAICMHEYPLSFVEHVGMKAVYASMQPTFNVPS</sequence>
<organism evidence="1 2">
    <name type="scientific">Stylosanthes scabra</name>
    <dbReference type="NCBI Taxonomy" id="79078"/>
    <lineage>
        <taxon>Eukaryota</taxon>
        <taxon>Viridiplantae</taxon>
        <taxon>Streptophyta</taxon>
        <taxon>Embryophyta</taxon>
        <taxon>Tracheophyta</taxon>
        <taxon>Spermatophyta</taxon>
        <taxon>Magnoliopsida</taxon>
        <taxon>eudicotyledons</taxon>
        <taxon>Gunneridae</taxon>
        <taxon>Pentapetalae</taxon>
        <taxon>rosids</taxon>
        <taxon>fabids</taxon>
        <taxon>Fabales</taxon>
        <taxon>Fabaceae</taxon>
        <taxon>Papilionoideae</taxon>
        <taxon>50 kb inversion clade</taxon>
        <taxon>dalbergioids sensu lato</taxon>
        <taxon>Dalbergieae</taxon>
        <taxon>Pterocarpus clade</taxon>
        <taxon>Stylosanthes</taxon>
    </lineage>
</organism>
<name>A0ABU6Z8C9_9FABA</name>
<dbReference type="EMBL" id="JASCZI010271949">
    <property type="protein sequence ID" value="MED6218197.1"/>
    <property type="molecule type" value="Genomic_DNA"/>
</dbReference>
<protein>
    <submittedName>
        <fullName evidence="1">Uncharacterized protein</fullName>
    </submittedName>
</protein>
<keyword evidence="2" id="KW-1185">Reference proteome</keyword>
<evidence type="ECO:0000313" key="2">
    <source>
        <dbReference type="Proteomes" id="UP001341840"/>
    </source>
</evidence>
<gene>
    <name evidence="1" type="ORF">PIB30_024682</name>
</gene>
<dbReference type="Proteomes" id="UP001341840">
    <property type="component" value="Unassembled WGS sequence"/>
</dbReference>
<accession>A0ABU6Z8C9</accession>
<proteinExistence type="predicted"/>
<reference evidence="1 2" key="1">
    <citation type="journal article" date="2023" name="Plants (Basel)">
        <title>Bridging the Gap: Combining Genomics and Transcriptomics Approaches to Understand Stylosanthes scabra, an Orphan Legume from the Brazilian Caatinga.</title>
        <authorList>
            <person name="Ferreira-Neto J.R.C."/>
            <person name="da Silva M.D."/>
            <person name="Binneck E."/>
            <person name="de Melo N.F."/>
            <person name="da Silva R.H."/>
            <person name="de Melo A.L.T.M."/>
            <person name="Pandolfi V."/>
            <person name="Bustamante F.O."/>
            <person name="Brasileiro-Vidal A.C."/>
            <person name="Benko-Iseppon A.M."/>
        </authorList>
    </citation>
    <scope>NUCLEOTIDE SEQUENCE [LARGE SCALE GENOMIC DNA]</scope>
    <source>
        <tissue evidence="1">Leaves</tissue>
    </source>
</reference>